<evidence type="ECO:0000313" key="1">
    <source>
        <dbReference type="EMBL" id="JAH07295.1"/>
    </source>
</evidence>
<reference evidence="1" key="1">
    <citation type="submission" date="2014-11" db="EMBL/GenBank/DDBJ databases">
        <authorList>
            <person name="Amaro Gonzalez C."/>
        </authorList>
    </citation>
    <scope>NUCLEOTIDE SEQUENCE</scope>
</reference>
<dbReference type="AlphaFoldDB" id="A0A0E9PTA0"/>
<name>A0A0E9PTA0_ANGAN</name>
<protein>
    <submittedName>
        <fullName evidence="1">Uncharacterized protein</fullName>
    </submittedName>
</protein>
<organism evidence="1">
    <name type="scientific">Anguilla anguilla</name>
    <name type="common">European freshwater eel</name>
    <name type="synonym">Muraena anguilla</name>
    <dbReference type="NCBI Taxonomy" id="7936"/>
    <lineage>
        <taxon>Eukaryota</taxon>
        <taxon>Metazoa</taxon>
        <taxon>Chordata</taxon>
        <taxon>Craniata</taxon>
        <taxon>Vertebrata</taxon>
        <taxon>Euteleostomi</taxon>
        <taxon>Actinopterygii</taxon>
        <taxon>Neopterygii</taxon>
        <taxon>Teleostei</taxon>
        <taxon>Anguilliformes</taxon>
        <taxon>Anguillidae</taxon>
        <taxon>Anguilla</taxon>
    </lineage>
</organism>
<dbReference type="EMBL" id="GBXM01101282">
    <property type="protein sequence ID" value="JAH07295.1"/>
    <property type="molecule type" value="Transcribed_RNA"/>
</dbReference>
<reference evidence="1" key="2">
    <citation type="journal article" date="2015" name="Fish Shellfish Immunol.">
        <title>Early steps in the European eel (Anguilla anguilla)-Vibrio vulnificus interaction in the gills: Role of the RtxA13 toxin.</title>
        <authorList>
            <person name="Callol A."/>
            <person name="Pajuelo D."/>
            <person name="Ebbesson L."/>
            <person name="Teles M."/>
            <person name="MacKenzie S."/>
            <person name="Amaro C."/>
        </authorList>
    </citation>
    <scope>NUCLEOTIDE SEQUENCE</scope>
</reference>
<sequence length="17" mass="1984">MGFDHVDRCTVDCLLFI</sequence>
<proteinExistence type="predicted"/>
<dbReference type="EMBL" id="GBXM01087536">
    <property type="protein sequence ID" value="JAH21041.1"/>
    <property type="molecule type" value="Transcribed_RNA"/>
</dbReference>
<accession>A0A0E9PTA0</accession>